<dbReference type="GO" id="GO:0051879">
    <property type="term" value="F:Hsp90 protein binding"/>
    <property type="evidence" value="ECO:0007669"/>
    <property type="project" value="InterPro"/>
</dbReference>
<reference evidence="7" key="1">
    <citation type="submission" date="2022-11" db="EMBL/GenBank/DDBJ databases">
        <authorList>
            <person name="Petersen C."/>
        </authorList>
    </citation>
    <scope>NUCLEOTIDE SEQUENCE</scope>
    <source>
        <strain evidence="7">IBT 19713</strain>
    </source>
</reference>
<feature type="region of interest" description="Disordered" evidence="5">
    <location>
        <begin position="1"/>
        <end position="52"/>
    </location>
</feature>
<feature type="coiled-coil region" evidence="4">
    <location>
        <begin position="247"/>
        <end position="274"/>
    </location>
</feature>
<dbReference type="InterPro" id="IPR019734">
    <property type="entry name" value="TPR_rpt"/>
</dbReference>
<dbReference type="SUPFAM" id="SSF48452">
    <property type="entry name" value="TPR-like"/>
    <property type="match status" value="1"/>
</dbReference>
<dbReference type="GeneID" id="83206291"/>
<protein>
    <recommendedName>
        <fullName evidence="6">Cns1/TTC4 wheel domain-containing protein</fullName>
    </recommendedName>
</protein>
<evidence type="ECO:0000256" key="1">
    <source>
        <dbReference type="ARBA" id="ARBA00022737"/>
    </source>
</evidence>
<evidence type="ECO:0000256" key="5">
    <source>
        <dbReference type="SAM" id="MobiDB-lite"/>
    </source>
</evidence>
<comment type="similarity">
    <text evidence="3">Belongs to the TTC4 family.</text>
</comment>
<feature type="domain" description="Cns1/TTC4 wheel" evidence="6">
    <location>
        <begin position="315"/>
        <end position="424"/>
    </location>
</feature>
<evidence type="ECO:0000259" key="6">
    <source>
        <dbReference type="Pfam" id="PF18972"/>
    </source>
</evidence>
<dbReference type="GO" id="GO:0006457">
    <property type="term" value="P:protein folding"/>
    <property type="evidence" value="ECO:0007669"/>
    <property type="project" value="TreeGrafter"/>
</dbReference>
<comment type="caution">
    <text evidence="7">The sequence shown here is derived from an EMBL/GenBank/DDBJ whole genome shotgun (WGS) entry which is preliminary data.</text>
</comment>
<keyword evidence="8" id="KW-1185">Reference proteome</keyword>
<dbReference type="GO" id="GO:0005634">
    <property type="term" value="C:nucleus"/>
    <property type="evidence" value="ECO:0007669"/>
    <property type="project" value="TreeGrafter"/>
</dbReference>
<dbReference type="PANTHER" id="PTHR46035:SF1">
    <property type="entry name" value="TETRATRICOPEPTIDE REPEAT PROTEIN 4"/>
    <property type="match status" value="1"/>
</dbReference>
<dbReference type="Gene3D" id="1.25.40.10">
    <property type="entry name" value="Tetratricopeptide repeat domain"/>
    <property type="match status" value="1"/>
</dbReference>
<evidence type="ECO:0000256" key="3">
    <source>
        <dbReference type="ARBA" id="ARBA00023602"/>
    </source>
</evidence>
<proteinExistence type="inferred from homology"/>
<reference evidence="7" key="2">
    <citation type="journal article" date="2023" name="IMA Fungus">
        <title>Comparative genomic study of the Penicillium genus elucidates a diverse pangenome and 15 lateral gene transfer events.</title>
        <authorList>
            <person name="Petersen C."/>
            <person name="Sorensen T."/>
            <person name="Nielsen M.R."/>
            <person name="Sondergaard T.E."/>
            <person name="Sorensen J.L."/>
            <person name="Fitzpatrick D.A."/>
            <person name="Frisvad J.C."/>
            <person name="Nielsen K.L."/>
        </authorList>
    </citation>
    <scope>NUCLEOTIDE SEQUENCE</scope>
    <source>
        <strain evidence="7">IBT 19713</strain>
    </source>
</reference>
<keyword evidence="2" id="KW-0802">TPR repeat</keyword>
<accession>A0A9W9TF87</accession>
<dbReference type="Pfam" id="PF18972">
    <property type="entry name" value="Wheel"/>
    <property type="match status" value="1"/>
</dbReference>
<dbReference type="SMART" id="SM00028">
    <property type="entry name" value="TPR"/>
    <property type="match status" value="2"/>
</dbReference>
<dbReference type="OrthoDB" id="420195at2759"/>
<name>A0A9W9TF87_9EURO</name>
<sequence>MSRIEELPDDFDESLNLNEIPPEAAQGPPPDLPQPGFDAFAASNEAPFPINEERLKEVQNDPSAPRMPPTMASVRSHSKDELVSMMNKTPLFMTDIENAGDENGENVLLDALTALQNEGTRGEVALSFKEQGNEAVQELRWIDAKEFYTKSIAVIYAKEDKWEKPEDPAAEKELLRQMEELSHINRARCNLELGNYRSCTLDCAATLKLNPNNIKAYYRSSMALLKLDKIPEAEDSAARGLAVDPENKSLQAAAKQIAERKAALERVAAKKRAEEELARKKNLVLSTALRARQIRTRKTGQPPEMEDAGIRLVPDPLSPESSVEFPVVFLYPMDAQSDFIKAFSELNTITDHLEYIFPLPWDTKKEYSINNVECFMQTVSGGLIKAGKKLPLLQILSGGKVEVIDELVRIFIVPNAKTGAFIAEMKARKEG</sequence>
<dbReference type="GO" id="GO:0030544">
    <property type="term" value="F:Hsp70 protein binding"/>
    <property type="evidence" value="ECO:0007669"/>
    <property type="project" value="TreeGrafter"/>
</dbReference>
<gene>
    <name evidence="7" type="ORF">N7468_009692</name>
</gene>
<dbReference type="InterPro" id="IPR044059">
    <property type="entry name" value="Csn1/TTC4_wheel"/>
</dbReference>
<dbReference type="FunFam" id="1.25.40.10:FF:000611">
    <property type="entry name" value="TPR repeat protein"/>
    <property type="match status" value="1"/>
</dbReference>
<evidence type="ECO:0000256" key="2">
    <source>
        <dbReference type="ARBA" id="ARBA00022803"/>
    </source>
</evidence>
<organism evidence="7 8">
    <name type="scientific">Penicillium chermesinum</name>
    <dbReference type="NCBI Taxonomy" id="63820"/>
    <lineage>
        <taxon>Eukaryota</taxon>
        <taxon>Fungi</taxon>
        <taxon>Dikarya</taxon>
        <taxon>Ascomycota</taxon>
        <taxon>Pezizomycotina</taxon>
        <taxon>Eurotiomycetes</taxon>
        <taxon>Eurotiomycetidae</taxon>
        <taxon>Eurotiales</taxon>
        <taxon>Aspergillaceae</taxon>
        <taxon>Penicillium</taxon>
    </lineage>
</organism>
<evidence type="ECO:0000313" key="8">
    <source>
        <dbReference type="Proteomes" id="UP001150941"/>
    </source>
</evidence>
<evidence type="ECO:0000256" key="4">
    <source>
        <dbReference type="SAM" id="Coils"/>
    </source>
</evidence>
<dbReference type="InterPro" id="IPR011990">
    <property type="entry name" value="TPR-like_helical_dom_sf"/>
</dbReference>
<dbReference type="AlphaFoldDB" id="A0A9W9TF87"/>
<dbReference type="Proteomes" id="UP001150941">
    <property type="component" value="Unassembled WGS sequence"/>
</dbReference>
<dbReference type="GO" id="GO:0005829">
    <property type="term" value="C:cytosol"/>
    <property type="evidence" value="ECO:0007669"/>
    <property type="project" value="TreeGrafter"/>
</dbReference>
<keyword evidence="1" id="KW-0677">Repeat</keyword>
<dbReference type="CDD" id="cd21381">
    <property type="entry name" value="CTWD_TTC4"/>
    <property type="match status" value="1"/>
</dbReference>
<dbReference type="EMBL" id="JAPQKS010000007">
    <property type="protein sequence ID" value="KAJ5220488.1"/>
    <property type="molecule type" value="Genomic_DNA"/>
</dbReference>
<evidence type="ECO:0000313" key="7">
    <source>
        <dbReference type="EMBL" id="KAJ5220488.1"/>
    </source>
</evidence>
<dbReference type="RefSeq" id="XP_058327318.1">
    <property type="nucleotide sequence ID" value="XM_058478988.1"/>
</dbReference>
<keyword evidence="4" id="KW-0175">Coiled coil</keyword>
<dbReference type="PANTHER" id="PTHR46035">
    <property type="entry name" value="TETRATRICOPEPTIDE REPEAT PROTEIN 4"/>
    <property type="match status" value="1"/>
</dbReference>